<dbReference type="InterPro" id="IPR045865">
    <property type="entry name" value="ACT-like_dom_sf"/>
</dbReference>
<dbReference type="GO" id="GO:0009090">
    <property type="term" value="P:homoserine biosynthetic process"/>
    <property type="evidence" value="ECO:0007669"/>
    <property type="project" value="TreeGrafter"/>
</dbReference>
<evidence type="ECO:0000256" key="4">
    <source>
        <dbReference type="ARBA" id="ARBA00022741"/>
    </source>
</evidence>
<dbReference type="PANTHER" id="PTHR21499:SF59">
    <property type="entry name" value="ASPARTOKINASE"/>
    <property type="match status" value="1"/>
</dbReference>
<comment type="catalytic activity">
    <reaction evidence="7 9">
        <text>L-aspartate + ATP = 4-phospho-L-aspartate + ADP</text>
        <dbReference type="Rhea" id="RHEA:23776"/>
        <dbReference type="ChEBI" id="CHEBI:29991"/>
        <dbReference type="ChEBI" id="CHEBI:30616"/>
        <dbReference type="ChEBI" id="CHEBI:57535"/>
        <dbReference type="ChEBI" id="CHEBI:456216"/>
        <dbReference type="EC" id="2.7.2.4"/>
    </reaction>
</comment>
<dbReference type="Pfam" id="PF00696">
    <property type="entry name" value="AA_kinase"/>
    <property type="match status" value="1"/>
</dbReference>
<dbReference type="Gene3D" id="3.40.1160.10">
    <property type="entry name" value="Acetylglutamate kinase-like"/>
    <property type="match status" value="1"/>
</dbReference>
<dbReference type="UniPathway" id="UPA00050">
    <property type="reaction ID" value="UER00461"/>
</dbReference>
<dbReference type="SUPFAM" id="SSF53633">
    <property type="entry name" value="Carbamate kinase-like"/>
    <property type="match status" value="1"/>
</dbReference>
<comment type="pathway">
    <text evidence="10">Amino-acid biosynthesis; L-methionine biosynthesis via de novo pathway; L-homoserine from L-aspartate: step 1/3.</text>
</comment>
<dbReference type="GO" id="GO:0009089">
    <property type="term" value="P:lysine biosynthetic process via diaminopimelate"/>
    <property type="evidence" value="ECO:0007669"/>
    <property type="project" value="UniProtKB-UniPathway"/>
</dbReference>
<evidence type="ECO:0000313" key="14">
    <source>
        <dbReference type="Proteomes" id="UP000033047"/>
    </source>
</evidence>
<dbReference type="PATRIC" id="fig|927665.4.peg.5078"/>
<reference evidence="13 14" key="1">
    <citation type="submission" date="2013-04" db="EMBL/GenBank/DDBJ databases">
        <title>The Genome Sequence of Parabacteroides goldsteinii DSM 19448.</title>
        <authorList>
            <consortium name="The Broad Institute Genomics Platform"/>
            <person name="Earl A."/>
            <person name="Ward D."/>
            <person name="Feldgarden M."/>
            <person name="Gevers D."/>
            <person name="Martens E."/>
            <person name="Sakamoto M."/>
            <person name="Benno Y."/>
            <person name="Song Y."/>
            <person name="Liu C."/>
            <person name="Lee J."/>
            <person name="Bolanos M."/>
            <person name="Vaisanen M.L."/>
            <person name="Finegold S.M."/>
            <person name="Walker B."/>
            <person name="Young S."/>
            <person name="Zeng Q."/>
            <person name="Gargeya S."/>
            <person name="Fitzgerald M."/>
            <person name="Haas B."/>
            <person name="Abouelleil A."/>
            <person name="Allen A.W."/>
            <person name="Alvarado L."/>
            <person name="Arachchi H.M."/>
            <person name="Berlin A.M."/>
            <person name="Chapman S.B."/>
            <person name="Gainer-Dewar J."/>
            <person name="Goldberg J."/>
            <person name="Griggs A."/>
            <person name="Gujja S."/>
            <person name="Hansen M."/>
            <person name="Howarth C."/>
            <person name="Imamovic A."/>
            <person name="Ireland A."/>
            <person name="Larimer J."/>
            <person name="McCowan C."/>
            <person name="Murphy C."/>
            <person name="Pearson M."/>
            <person name="Poon T.W."/>
            <person name="Priest M."/>
            <person name="Roberts A."/>
            <person name="Saif S."/>
            <person name="Shea T."/>
            <person name="Sisk P."/>
            <person name="Sykes S."/>
            <person name="Wortman J."/>
            <person name="Nusbaum C."/>
            <person name="Birren B."/>
        </authorList>
    </citation>
    <scope>NUCLEOTIDE SEQUENCE [LARGE SCALE GENOMIC DNA]</scope>
    <source>
        <strain evidence="13 14">DSM 19448</strain>
    </source>
</reference>
<dbReference type="EMBL" id="AQHV01000028">
    <property type="protein sequence ID" value="KKB45666.1"/>
    <property type="molecule type" value="Genomic_DNA"/>
</dbReference>
<comment type="pathway">
    <text evidence="10">Amino-acid biosynthesis; L-threonine biosynthesis; L-threonine from L-aspartate: step 1/5.</text>
</comment>
<keyword evidence="4 8" id="KW-0547">Nucleotide-binding</keyword>
<dbReference type="HOGENOM" id="CLU_009116_6_0_10"/>
<dbReference type="GO" id="GO:0004072">
    <property type="term" value="F:aspartate kinase activity"/>
    <property type="evidence" value="ECO:0007669"/>
    <property type="project" value="UniProtKB-EC"/>
</dbReference>
<evidence type="ECO:0000256" key="7">
    <source>
        <dbReference type="ARBA" id="ARBA00047872"/>
    </source>
</evidence>
<dbReference type="InterPro" id="IPR036393">
    <property type="entry name" value="AceGlu_kinase-like_sf"/>
</dbReference>
<keyword evidence="6 8" id="KW-0067">ATP-binding</keyword>
<feature type="binding site" evidence="8">
    <location>
        <position position="229"/>
    </location>
    <ligand>
        <name>ATP</name>
        <dbReference type="ChEBI" id="CHEBI:30616"/>
    </ligand>
</feature>
<feature type="binding site" evidence="8">
    <location>
        <position position="41"/>
    </location>
    <ligand>
        <name>substrate</name>
    </ligand>
</feature>
<evidence type="ECO:0000259" key="12">
    <source>
        <dbReference type="Pfam" id="PF22468"/>
    </source>
</evidence>
<comment type="caution">
    <text evidence="13">The sequence shown here is derived from an EMBL/GenBank/DDBJ whole genome shotgun (WGS) entry which is preliminary data.</text>
</comment>
<dbReference type="GO" id="GO:0005829">
    <property type="term" value="C:cytosol"/>
    <property type="evidence" value="ECO:0007669"/>
    <property type="project" value="TreeGrafter"/>
</dbReference>
<evidence type="ECO:0000256" key="3">
    <source>
        <dbReference type="ARBA" id="ARBA00022679"/>
    </source>
</evidence>
<keyword evidence="10" id="KW-0028">Amino-acid biosynthesis</keyword>
<evidence type="ECO:0000256" key="5">
    <source>
        <dbReference type="ARBA" id="ARBA00022777"/>
    </source>
</evidence>
<comment type="pathway">
    <text evidence="1 10">Amino-acid biosynthesis; L-lysine biosynthesis via DAP pathway; (S)-tetrahydrodipicolinate from L-aspartate: step 1/4.</text>
</comment>
<dbReference type="GO" id="GO:0005524">
    <property type="term" value="F:ATP binding"/>
    <property type="evidence" value="ECO:0007669"/>
    <property type="project" value="UniProtKB-KW"/>
</dbReference>
<keyword evidence="5 9" id="KW-0418">Kinase</keyword>
<dbReference type="InterPro" id="IPR005260">
    <property type="entry name" value="Asp_kin_monofn"/>
</dbReference>
<dbReference type="SUPFAM" id="SSF55021">
    <property type="entry name" value="ACT-like"/>
    <property type="match status" value="2"/>
</dbReference>
<dbReference type="Proteomes" id="UP000033047">
    <property type="component" value="Unassembled WGS sequence"/>
</dbReference>
<name>A0A0F5IJG6_9BACT</name>
<feature type="binding site" evidence="8">
    <location>
        <position position="119"/>
    </location>
    <ligand>
        <name>substrate</name>
    </ligand>
</feature>
<feature type="domain" description="Aspartate/glutamate/uridylate kinase" evidence="11">
    <location>
        <begin position="2"/>
        <end position="275"/>
    </location>
</feature>
<dbReference type="EC" id="2.7.2.4" evidence="9"/>
<dbReference type="PANTHER" id="PTHR21499">
    <property type="entry name" value="ASPARTATE KINASE"/>
    <property type="match status" value="1"/>
</dbReference>
<dbReference type="InterPro" id="IPR001341">
    <property type="entry name" value="Asp_kinase"/>
</dbReference>
<keyword evidence="3 9" id="KW-0808">Transferase</keyword>
<evidence type="ECO:0000256" key="1">
    <source>
        <dbReference type="ARBA" id="ARBA00004766"/>
    </source>
</evidence>
<feature type="binding site" evidence="8">
    <location>
        <begin position="218"/>
        <end position="219"/>
    </location>
    <ligand>
        <name>ATP</name>
        <dbReference type="ChEBI" id="CHEBI:30616"/>
    </ligand>
</feature>
<dbReference type="Pfam" id="PF22468">
    <property type="entry name" value="ACT_9"/>
    <property type="match status" value="1"/>
</dbReference>
<dbReference type="Gene3D" id="3.30.70.260">
    <property type="match status" value="2"/>
</dbReference>
<dbReference type="UniPathway" id="UPA00051">
    <property type="reaction ID" value="UER00462"/>
</dbReference>
<evidence type="ECO:0000256" key="2">
    <source>
        <dbReference type="ARBA" id="ARBA00010122"/>
    </source>
</evidence>
<proteinExistence type="inferred from homology"/>
<dbReference type="UniPathway" id="UPA00034">
    <property type="reaction ID" value="UER00015"/>
</dbReference>
<dbReference type="InterPro" id="IPR001048">
    <property type="entry name" value="Asp/Glu/Uridylate_kinase"/>
</dbReference>
<dbReference type="PROSITE" id="PS00324">
    <property type="entry name" value="ASPARTOKINASE"/>
    <property type="match status" value="1"/>
</dbReference>
<dbReference type="GO" id="GO:0009088">
    <property type="term" value="P:threonine biosynthetic process"/>
    <property type="evidence" value="ECO:0007669"/>
    <property type="project" value="UniProtKB-UniPathway"/>
</dbReference>
<evidence type="ECO:0000256" key="8">
    <source>
        <dbReference type="PIRSR" id="PIRSR000726-1"/>
    </source>
</evidence>
<protein>
    <recommendedName>
        <fullName evidence="9">Aspartokinase</fullName>
        <ecNumber evidence="9">2.7.2.4</ecNumber>
    </recommendedName>
</protein>
<dbReference type="RefSeq" id="WP_010800202.1">
    <property type="nucleotide sequence ID" value="NZ_KQ033914.1"/>
</dbReference>
<sequence length="447" mass="49177">MKVLKFGGTSVGSARRMKNVVSIISGGEPKIVVLSAMAGTTNSLVDITRCFYRKEVDEANKIITRLEQAYAGHIEDLYTSVAYKEKALELVTERFNEIWAFAGAPFTVFDEKVVLAQGELISTGMMHLYLQEQGMKSALLPALDFMRINADGEPDMSYIEEHLGTLLSRFPDTDIFITQGFICRNAYGETDNLQRGGSDYSASLIGAAVHASEIQIWTDIDGMHNNDPRVVNHTAPVRQLNFEEAAKLAYFGAKILHPFCIRPAKESNIPVRLLNSLQPDAPGTLISNTAEKGRIKAVAAKDNIVFIKMKSLNILPPHKFLSTVFDTFARYKTAVDMVTTSDIGISVTTDNPEHLQEIVGSLEKYATISVEKDMVIVCVVGDLEWQNVGFEARIIDALKDIPVRMISYGGSSSNVSLVMKSADKTRALQALSSRLFPKPDETEAIGA</sequence>
<comment type="similarity">
    <text evidence="2 9">Belongs to the aspartokinase family.</text>
</comment>
<evidence type="ECO:0000256" key="9">
    <source>
        <dbReference type="RuleBase" id="RU003448"/>
    </source>
</evidence>
<dbReference type="InterPro" id="IPR018042">
    <property type="entry name" value="Aspartate_kinase_CS"/>
</dbReference>
<dbReference type="InterPro" id="IPR054352">
    <property type="entry name" value="ACT_Aspartokinase"/>
</dbReference>
<dbReference type="NCBIfam" id="TIGR00657">
    <property type="entry name" value="asp_kinases"/>
    <property type="match status" value="1"/>
</dbReference>
<dbReference type="PIRSF" id="PIRSF000726">
    <property type="entry name" value="Asp_kin"/>
    <property type="match status" value="1"/>
</dbReference>
<organism evidence="13 14">
    <name type="scientific">Parabacteroides goldsteinii DSM 19448 = WAL 12034</name>
    <dbReference type="NCBI Taxonomy" id="927665"/>
    <lineage>
        <taxon>Bacteria</taxon>
        <taxon>Pseudomonadati</taxon>
        <taxon>Bacteroidota</taxon>
        <taxon>Bacteroidia</taxon>
        <taxon>Bacteroidales</taxon>
        <taxon>Tannerellaceae</taxon>
        <taxon>Parabacteroides</taxon>
    </lineage>
</organism>
<evidence type="ECO:0000259" key="11">
    <source>
        <dbReference type="Pfam" id="PF00696"/>
    </source>
</evidence>
<evidence type="ECO:0000313" key="13">
    <source>
        <dbReference type="EMBL" id="KKB45666.1"/>
    </source>
</evidence>
<feature type="binding site" evidence="8">
    <location>
        <begin position="5"/>
        <end position="8"/>
    </location>
    <ligand>
        <name>ATP</name>
        <dbReference type="ChEBI" id="CHEBI:30616"/>
    </ligand>
</feature>
<evidence type="ECO:0000256" key="6">
    <source>
        <dbReference type="ARBA" id="ARBA00022840"/>
    </source>
</evidence>
<dbReference type="AlphaFoldDB" id="A0A0F5IJG6"/>
<evidence type="ECO:0000256" key="10">
    <source>
        <dbReference type="RuleBase" id="RU004249"/>
    </source>
</evidence>
<gene>
    <name evidence="13" type="ORF">HMPREF1535_04950</name>
</gene>
<dbReference type="STRING" id="927665.HMPREF1535_04950"/>
<feature type="domain" description="Aspartokinase ACT" evidence="12">
    <location>
        <begin position="377"/>
        <end position="433"/>
    </location>
</feature>
<accession>A0A0F5IJG6</accession>
<dbReference type="CDD" id="cd04243">
    <property type="entry name" value="AAK_AK-HSDH-like"/>
    <property type="match status" value="1"/>
</dbReference>